<dbReference type="RefSeq" id="XP_012337257.1">
    <property type="nucleotide sequence ID" value="XM_012481834.1"/>
</dbReference>
<gene>
    <name evidence="3" type="ORF">AK88_04224</name>
</gene>
<protein>
    <recommendedName>
        <fullName evidence="5">Selenoprotein</fullName>
    </recommendedName>
</protein>
<dbReference type="GeneID" id="24269538"/>
<sequence length="182" mass="21568">MDREGRRSPEKGVDFLTVKNVILLGFGVICFILIYKFMKYRKRVSEFERNKKIGEHMKMSREKRLQELEKEMMVNKQKMSEQMNKADDKKDKTLDSAKPKADSKDDSSFSHFRDLSNYYRPSIRNRLREKISHEYDVSPSRGTKIPPDDSLDELKSIKKKKKKKIIKTNDLFIDKIPHGIHE</sequence>
<feature type="transmembrane region" description="Helical" evidence="2">
    <location>
        <begin position="20"/>
        <end position="38"/>
    </location>
</feature>
<evidence type="ECO:0000256" key="2">
    <source>
        <dbReference type="SAM" id="Phobius"/>
    </source>
</evidence>
<name>A0A0D9QGU2_PLAFR</name>
<dbReference type="OrthoDB" id="392920at2759"/>
<dbReference type="AlphaFoldDB" id="A0A0D9QGU2"/>
<keyword evidence="4" id="KW-1185">Reference proteome</keyword>
<feature type="region of interest" description="Disordered" evidence="1">
    <location>
        <begin position="75"/>
        <end position="108"/>
    </location>
</feature>
<proteinExistence type="predicted"/>
<organism evidence="3 4">
    <name type="scientific">Plasmodium fragile</name>
    <dbReference type="NCBI Taxonomy" id="5857"/>
    <lineage>
        <taxon>Eukaryota</taxon>
        <taxon>Sar</taxon>
        <taxon>Alveolata</taxon>
        <taxon>Apicomplexa</taxon>
        <taxon>Aconoidasida</taxon>
        <taxon>Haemosporida</taxon>
        <taxon>Plasmodiidae</taxon>
        <taxon>Plasmodium</taxon>
        <taxon>Plasmodium (Plasmodium)</taxon>
    </lineage>
</organism>
<feature type="compositionally biased region" description="Basic and acidic residues" evidence="1">
    <location>
        <begin position="84"/>
        <end position="108"/>
    </location>
</feature>
<evidence type="ECO:0000313" key="3">
    <source>
        <dbReference type="EMBL" id="KJP86173.1"/>
    </source>
</evidence>
<dbReference type="VEuPathDB" id="PlasmoDB:AK88_04224"/>
<keyword evidence="2" id="KW-1133">Transmembrane helix</keyword>
<evidence type="ECO:0000256" key="1">
    <source>
        <dbReference type="SAM" id="MobiDB-lite"/>
    </source>
</evidence>
<keyword evidence="2" id="KW-0812">Transmembrane</keyword>
<dbReference type="Proteomes" id="UP000054561">
    <property type="component" value="Unassembled WGS sequence"/>
</dbReference>
<accession>A0A0D9QGU2</accession>
<evidence type="ECO:0008006" key="5">
    <source>
        <dbReference type="Google" id="ProtNLM"/>
    </source>
</evidence>
<evidence type="ECO:0000313" key="4">
    <source>
        <dbReference type="Proteomes" id="UP000054561"/>
    </source>
</evidence>
<dbReference type="EMBL" id="KQ001700">
    <property type="protein sequence ID" value="KJP86173.1"/>
    <property type="molecule type" value="Genomic_DNA"/>
</dbReference>
<keyword evidence="2" id="KW-0472">Membrane</keyword>
<reference evidence="3 4" key="1">
    <citation type="submission" date="2014-03" db="EMBL/GenBank/DDBJ databases">
        <title>The Genome Sequence of Plasmodium fragile nilgiri.</title>
        <authorList>
            <consortium name="The Broad Institute Genomics Platform"/>
            <consortium name="The Broad Institute Genome Sequencing Center for Infectious Disease"/>
            <person name="Neafsey D."/>
            <person name="Duraisingh M."/>
            <person name="Young S.K."/>
            <person name="Zeng Q."/>
            <person name="Gargeya S."/>
            <person name="Abouelleil A."/>
            <person name="Alvarado L."/>
            <person name="Chapman S.B."/>
            <person name="Gainer-Dewar J."/>
            <person name="Goldberg J."/>
            <person name="Griggs A."/>
            <person name="Gujja S."/>
            <person name="Hansen M."/>
            <person name="Howarth C."/>
            <person name="Imamovic A."/>
            <person name="Larimer J."/>
            <person name="Pearson M."/>
            <person name="Poon T.W."/>
            <person name="Priest M."/>
            <person name="Roberts A."/>
            <person name="Saif S."/>
            <person name="Shea T."/>
            <person name="Sykes S."/>
            <person name="Wortman J."/>
            <person name="Nusbaum C."/>
            <person name="Birren B."/>
        </authorList>
    </citation>
    <scope>NUCLEOTIDE SEQUENCE [LARGE SCALE GENOMIC DNA]</scope>
    <source>
        <strain evidence="4">nilgiri</strain>
    </source>
</reference>